<feature type="transmembrane region" description="Helical" evidence="1">
    <location>
        <begin position="161"/>
        <end position="185"/>
    </location>
</feature>
<evidence type="ECO:0000256" key="1">
    <source>
        <dbReference type="SAM" id="Phobius"/>
    </source>
</evidence>
<accession>A0AAJ1U3T7</accession>
<protein>
    <recommendedName>
        <fullName evidence="4">Sodium Bile acid symporter family protein</fullName>
    </recommendedName>
</protein>
<reference evidence="2" key="1">
    <citation type="submission" date="2022-07" db="EMBL/GenBank/DDBJ databases">
        <authorList>
            <person name="Otstavnykh N."/>
            <person name="Isaeva M."/>
            <person name="Bystritskaya E."/>
        </authorList>
    </citation>
    <scope>NUCLEOTIDE SEQUENCE</scope>
    <source>
        <strain evidence="2">10Alg 79</strain>
    </source>
</reference>
<evidence type="ECO:0000313" key="2">
    <source>
        <dbReference type="EMBL" id="MDQ2093196.1"/>
    </source>
</evidence>
<dbReference type="InterPro" id="IPR038770">
    <property type="entry name" value="Na+/solute_symporter_sf"/>
</dbReference>
<keyword evidence="1" id="KW-1133">Transmembrane helix</keyword>
<evidence type="ECO:0008006" key="4">
    <source>
        <dbReference type="Google" id="ProtNLM"/>
    </source>
</evidence>
<feature type="transmembrane region" description="Helical" evidence="1">
    <location>
        <begin position="232"/>
        <end position="253"/>
    </location>
</feature>
<keyword evidence="1" id="KW-0812">Transmembrane</keyword>
<dbReference type="AlphaFoldDB" id="A0AAJ1U3T7"/>
<keyword evidence="3" id="KW-1185">Reference proteome</keyword>
<organism evidence="2 3">
    <name type="scientific">Rhodalgimonas zhirmunskyi</name>
    <dbReference type="NCBI Taxonomy" id="2964767"/>
    <lineage>
        <taxon>Bacteria</taxon>
        <taxon>Pseudomonadati</taxon>
        <taxon>Pseudomonadota</taxon>
        <taxon>Alphaproteobacteria</taxon>
        <taxon>Rhodobacterales</taxon>
        <taxon>Roseobacteraceae</taxon>
        <taxon>Rhodalgimonas</taxon>
    </lineage>
</organism>
<feature type="transmembrane region" description="Helical" evidence="1">
    <location>
        <begin position="136"/>
        <end position="155"/>
    </location>
</feature>
<feature type="transmembrane region" description="Helical" evidence="1">
    <location>
        <begin position="102"/>
        <end position="124"/>
    </location>
</feature>
<dbReference type="RefSeq" id="WP_317624794.1">
    <property type="nucleotide sequence ID" value="NZ_JANFFA010000001.1"/>
</dbReference>
<sequence>MPALWAALIALLGTVARHGRYALIAGLLAGLALPNLAMALRPWLSELVLVLLFLTAFRIGLKQATGGLADLRGSLGLALVYQLALPFGALLLLRLAGWAETAQATALLLMLAAPPVTGGPNLAILTGGPPEPAFRLLILGTALLPLTVMPLLWAAPGLGDAQAAFVAALKLLGAIWITVALAFGLRARTLPRPSARATAALDGLTAIALAVIVVGLMSALRPALAADPLRVLGWLTFALAANLGLQTLTFLIFRHKGAEAIPRAITAGNRNVALFLVALPVTGNEAFLIFLGCYQIPMYLTPILMRPLYATAKRA</sequence>
<dbReference type="EMBL" id="JANFFA010000001">
    <property type="protein sequence ID" value="MDQ2093196.1"/>
    <property type="molecule type" value="Genomic_DNA"/>
</dbReference>
<dbReference type="Gene3D" id="1.20.1530.20">
    <property type="match status" value="1"/>
</dbReference>
<dbReference type="Proteomes" id="UP001227162">
    <property type="component" value="Unassembled WGS sequence"/>
</dbReference>
<gene>
    <name evidence="2" type="ORF">NOI20_03660</name>
</gene>
<feature type="transmembrane region" description="Helical" evidence="1">
    <location>
        <begin position="43"/>
        <end position="61"/>
    </location>
</feature>
<proteinExistence type="predicted"/>
<feature type="transmembrane region" description="Helical" evidence="1">
    <location>
        <begin position="197"/>
        <end position="220"/>
    </location>
</feature>
<name>A0AAJ1U3T7_9RHOB</name>
<evidence type="ECO:0000313" key="3">
    <source>
        <dbReference type="Proteomes" id="UP001227162"/>
    </source>
</evidence>
<comment type="caution">
    <text evidence="2">The sequence shown here is derived from an EMBL/GenBank/DDBJ whole genome shotgun (WGS) entry which is preliminary data.</text>
</comment>
<feature type="transmembrane region" description="Helical" evidence="1">
    <location>
        <begin position="274"/>
        <end position="297"/>
    </location>
</feature>
<reference evidence="2" key="2">
    <citation type="submission" date="2023-04" db="EMBL/GenBank/DDBJ databases">
        <title>'Rhodoalgimonas zhirmunskyi' gen. nov., isolated from a red alga.</title>
        <authorList>
            <person name="Nedashkovskaya O.I."/>
            <person name="Otstavnykh N.Y."/>
            <person name="Bystritskaya E.P."/>
            <person name="Balabanova L.A."/>
            <person name="Isaeva M.P."/>
        </authorList>
    </citation>
    <scope>NUCLEOTIDE SEQUENCE</scope>
    <source>
        <strain evidence="2">10Alg 79</strain>
    </source>
</reference>
<feature type="transmembrane region" description="Helical" evidence="1">
    <location>
        <begin position="73"/>
        <end position="96"/>
    </location>
</feature>
<keyword evidence="1" id="KW-0472">Membrane</keyword>